<evidence type="ECO:0000256" key="1">
    <source>
        <dbReference type="SAM" id="MobiDB-lite"/>
    </source>
</evidence>
<organism evidence="2 3">
    <name type="scientific">Thermothielavioides terrestris</name>
    <dbReference type="NCBI Taxonomy" id="2587410"/>
    <lineage>
        <taxon>Eukaryota</taxon>
        <taxon>Fungi</taxon>
        <taxon>Dikarya</taxon>
        <taxon>Ascomycota</taxon>
        <taxon>Pezizomycotina</taxon>
        <taxon>Sordariomycetes</taxon>
        <taxon>Sordariomycetidae</taxon>
        <taxon>Sordariales</taxon>
        <taxon>Chaetomiaceae</taxon>
        <taxon>Thermothielavioides</taxon>
    </lineage>
</organism>
<dbReference type="AlphaFoldDB" id="A0A446B6Z5"/>
<dbReference type="Proteomes" id="UP000289323">
    <property type="component" value="Unassembled WGS sequence"/>
</dbReference>
<feature type="compositionally biased region" description="Low complexity" evidence="1">
    <location>
        <begin position="21"/>
        <end position="52"/>
    </location>
</feature>
<feature type="region of interest" description="Disordered" evidence="1">
    <location>
        <begin position="1"/>
        <end position="164"/>
    </location>
</feature>
<dbReference type="EMBL" id="OUUZ01000001">
    <property type="protein sequence ID" value="SPQ18286.1"/>
    <property type="molecule type" value="Genomic_DNA"/>
</dbReference>
<accession>A0A446B6Z5</accession>
<feature type="compositionally biased region" description="Pro residues" evidence="1">
    <location>
        <begin position="90"/>
        <end position="101"/>
    </location>
</feature>
<reference evidence="2 3" key="1">
    <citation type="submission" date="2018-04" db="EMBL/GenBank/DDBJ databases">
        <authorList>
            <person name="Huttner S."/>
            <person name="Dainat J."/>
        </authorList>
    </citation>
    <scope>NUCLEOTIDE SEQUENCE [LARGE SCALE GENOMIC DNA]</scope>
</reference>
<feature type="compositionally biased region" description="Low complexity" evidence="1">
    <location>
        <begin position="1"/>
        <end position="14"/>
    </location>
</feature>
<protein>
    <submittedName>
        <fullName evidence="2">0f4f9e58-43b1-4d5e-a64a-1ae6a9e2dadc</fullName>
    </submittedName>
</protein>
<proteinExistence type="predicted"/>
<sequence length="199" mass="20788">MVPSSRSSTSSAISRKPIPGSSTSTYDSLTSSAPTLTTATARTSEASESSSRFEADTASTPLSPDDQLSPLSDQGGSFESPAPKALQKAPPIPRSPPPAPPALLTEPGTPQRVPAVTATQATPDERSPSPDRPPAAAMLQPNRLQPRHPSPSPSPRGRIPSVVERIRSPLAREVPLGYGQAKIENELVSRRSVEGQLGC</sequence>
<gene>
    <name evidence="2" type="ORF">TT172_LOCUS705</name>
</gene>
<evidence type="ECO:0000313" key="3">
    <source>
        <dbReference type="Proteomes" id="UP000289323"/>
    </source>
</evidence>
<evidence type="ECO:0000313" key="2">
    <source>
        <dbReference type="EMBL" id="SPQ18286.1"/>
    </source>
</evidence>
<name>A0A446B6Z5_9PEZI</name>